<keyword evidence="5" id="KW-0233">DNA recombination</keyword>
<dbReference type="PROSITE" id="PS51900">
    <property type="entry name" value="CB"/>
    <property type="match status" value="1"/>
</dbReference>
<dbReference type="PANTHER" id="PTHR30349">
    <property type="entry name" value="PHAGE INTEGRASE-RELATED"/>
    <property type="match status" value="1"/>
</dbReference>
<evidence type="ECO:0000313" key="10">
    <source>
        <dbReference type="Proteomes" id="UP000198508"/>
    </source>
</evidence>
<keyword evidence="3" id="KW-0229">DNA integration</keyword>
<dbReference type="PANTHER" id="PTHR30349:SF41">
    <property type="entry name" value="INTEGRASE_RECOMBINASE PROTEIN MJ0367-RELATED"/>
    <property type="match status" value="1"/>
</dbReference>
<accession>A0A1I0DZH7</accession>
<comment type="similarity">
    <text evidence="2">Belongs to the 'phage' integrase family.</text>
</comment>
<sequence length="298" mass="34871">MKRKNERIMTYQKIEEYGQWLERCERSRETIKKYRQYLKQFKEFSGDEPVTKEMVLQWKADLRERITPVTINCVIAALNGFFKYYGWDGCESKFLKISKSSFYPERKELTKKEYERLVKTAFANGNERLALVLETICASGIRVSELSFITVAAIHKGQAEIECKGRFRTVLLTRQLCALLQAYASKKKISAGMIFITKSGKALDRSNIWREMKALGIEADVKSEKIFPHNLRHLFARTYYEIEKNLSKLADILGHRDINTTRIYTKESGSQHRLQLEKMKLLVQDTTEYFFCCTIGYP</sequence>
<dbReference type="InterPro" id="IPR011010">
    <property type="entry name" value="DNA_brk_join_enz"/>
</dbReference>
<comment type="function">
    <text evidence="1">Site-specific tyrosine recombinase, which acts by catalyzing the cutting and rejoining of the recombining DNA molecules.</text>
</comment>
<evidence type="ECO:0000313" key="9">
    <source>
        <dbReference type="EMBL" id="SET37991.1"/>
    </source>
</evidence>
<dbReference type="Proteomes" id="UP000198508">
    <property type="component" value="Unassembled WGS sequence"/>
</dbReference>
<evidence type="ECO:0000259" key="8">
    <source>
        <dbReference type="PROSITE" id="PS51900"/>
    </source>
</evidence>
<dbReference type="GO" id="GO:0015074">
    <property type="term" value="P:DNA integration"/>
    <property type="evidence" value="ECO:0007669"/>
    <property type="project" value="UniProtKB-KW"/>
</dbReference>
<evidence type="ECO:0000256" key="4">
    <source>
        <dbReference type="ARBA" id="ARBA00023125"/>
    </source>
</evidence>
<evidence type="ECO:0000256" key="5">
    <source>
        <dbReference type="ARBA" id="ARBA00023172"/>
    </source>
</evidence>
<proteinExistence type="inferred from homology"/>
<protein>
    <submittedName>
        <fullName evidence="9">Tyrosine recombinase XerD subunit</fullName>
    </submittedName>
</protein>
<dbReference type="Gene3D" id="1.10.150.130">
    <property type="match status" value="1"/>
</dbReference>
<feature type="domain" description="Tyr recombinase" evidence="7">
    <location>
        <begin position="104"/>
        <end position="278"/>
    </location>
</feature>
<evidence type="ECO:0000256" key="6">
    <source>
        <dbReference type="PROSITE-ProRule" id="PRU01248"/>
    </source>
</evidence>
<dbReference type="InterPro" id="IPR044068">
    <property type="entry name" value="CB"/>
</dbReference>
<dbReference type="PROSITE" id="PS51898">
    <property type="entry name" value="TYR_RECOMBINASE"/>
    <property type="match status" value="1"/>
</dbReference>
<feature type="domain" description="Core-binding (CB)" evidence="8">
    <location>
        <begin position="8"/>
        <end position="86"/>
    </location>
</feature>
<dbReference type="RefSeq" id="WP_092361808.1">
    <property type="nucleotide sequence ID" value="NZ_FOIM01000005.1"/>
</dbReference>
<name>A0A1I0DZH7_9FIRM</name>
<reference evidence="10" key="1">
    <citation type="submission" date="2016-10" db="EMBL/GenBank/DDBJ databases">
        <authorList>
            <person name="Varghese N."/>
            <person name="Submissions S."/>
        </authorList>
    </citation>
    <scope>NUCLEOTIDE SEQUENCE [LARGE SCALE GENOMIC DNA]</scope>
    <source>
        <strain evidence="10">NLAE-zl-G277</strain>
    </source>
</reference>
<dbReference type="Gene3D" id="1.10.443.10">
    <property type="entry name" value="Intergrase catalytic core"/>
    <property type="match status" value="1"/>
</dbReference>
<dbReference type="InterPro" id="IPR010998">
    <property type="entry name" value="Integrase_recombinase_N"/>
</dbReference>
<dbReference type="InterPro" id="IPR002104">
    <property type="entry name" value="Integrase_catalytic"/>
</dbReference>
<dbReference type="SUPFAM" id="SSF56349">
    <property type="entry name" value="DNA breaking-rejoining enzymes"/>
    <property type="match status" value="1"/>
</dbReference>
<keyword evidence="10" id="KW-1185">Reference proteome</keyword>
<dbReference type="EMBL" id="FOIM01000005">
    <property type="protein sequence ID" value="SET37991.1"/>
    <property type="molecule type" value="Genomic_DNA"/>
</dbReference>
<organism evidence="9 10">
    <name type="scientific">Enterocloster lavalensis</name>
    <dbReference type="NCBI Taxonomy" id="460384"/>
    <lineage>
        <taxon>Bacteria</taxon>
        <taxon>Bacillati</taxon>
        <taxon>Bacillota</taxon>
        <taxon>Clostridia</taxon>
        <taxon>Lachnospirales</taxon>
        <taxon>Lachnospiraceae</taxon>
        <taxon>Enterocloster</taxon>
    </lineage>
</organism>
<evidence type="ECO:0000256" key="3">
    <source>
        <dbReference type="ARBA" id="ARBA00022908"/>
    </source>
</evidence>
<evidence type="ECO:0000256" key="1">
    <source>
        <dbReference type="ARBA" id="ARBA00003283"/>
    </source>
</evidence>
<dbReference type="InterPro" id="IPR004107">
    <property type="entry name" value="Integrase_SAM-like_N"/>
</dbReference>
<dbReference type="GO" id="GO:0003677">
    <property type="term" value="F:DNA binding"/>
    <property type="evidence" value="ECO:0007669"/>
    <property type="project" value="UniProtKB-UniRule"/>
</dbReference>
<gene>
    <name evidence="9" type="ORF">SAMN05216313_105164</name>
</gene>
<dbReference type="Pfam" id="PF00589">
    <property type="entry name" value="Phage_integrase"/>
    <property type="match status" value="1"/>
</dbReference>
<dbReference type="STRING" id="460384.SAMN05216313_105164"/>
<dbReference type="GO" id="GO:0006310">
    <property type="term" value="P:DNA recombination"/>
    <property type="evidence" value="ECO:0007669"/>
    <property type="project" value="UniProtKB-KW"/>
</dbReference>
<keyword evidence="4 6" id="KW-0238">DNA-binding</keyword>
<dbReference type="Pfam" id="PF02899">
    <property type="entry name" value="Phage_int_SAM_1"/>
    <property type="match status" value="1"/>
</dbReference>
<dbReference type="InterPro" id="IPR013762">
    <property type="entry name" value="Integrase-like_cat_sf"/>
</dbReference>
<dbReference type="AlphaFoldDB" id="A0A1I0DZH7"/>
<dbReference type="GeneID" id="93276503"/>
<dbReference type="InterPro" id="IPR050090">
    <property type="entry name" value="Tyrosine_recombinase_XerCD"/>
</dbReference>
<evidence type="ECO:0000256" key="2">
    <source>
        <dbReference type="ARBA" id="ARBA00008857"/>
    </source>
</evidence>
<evidence type="ECO:0000259" key="7">
    <source>
        <dbReference type="PROSITE" id="PS51898"/>
    </source>
</evidence>